<dbReference type="GO" id="GO:0047134">
    <property type="term" value="F:protein-disulfide reductase [NAD(P)H] activity"/>
    <property type="evidence" value="ECO:0007669"/>
    <property type="project" value="UniProtKB-EC"/>
</dbReference>
<proteinExistence type="predicted"/>
<evidence type="ECO:0000256" key="3">
    <source>
        <dbReference type="ARBA" id="ARBA00023157"/>
    </source>
</evidence>
<dbReference type="CDD" id="cd02947">
    <property type="entry name" value="TRX_family"/>
    <property type="match status" value="1"/>
</dbReference>
<dbReference type="EMBL" id="FXZK01000002">
    <property type="protein sequence ID" value="SMY07261.1"/>
    <property type="molecule type" value="Genomic_DNA"/>
</dbReference>
<dbReference type="Gene3D" id="3.40.30.10">
    <property type="entry name" value="Glutaredoxin"/>
    <property type="match status" value="1"/>
</dbReference>
<dbReference type="InterPro" id="IPR017937">
    <property type="entry name" value="Thioredoxin_CS"/>
</dbReference>
<dbReference type="PROSITE" id="PS00194">
    <property type="entry name" value="THIOREDOXIN_1"/>
    <property type="match status" value="1"/>
</dbReference>
<evidence type="ECO:0000256" key="2">
    <source>
        <dbReference type="ARBA" id="ARBA00022982"/>
    </source>
</evidence>
<dbReference type="AlphaFoldDB" id="A0A238LCB5"/>
<protein>
    <submittedName>
        <fullName evidence="6">Thioredoxin-2</fullName>
        <ecNumber evidence="6">1.8.1.8</ecNumber>
    </submittedName>
</protein>
<gene>
    <name evidence="6" type="primary">trxC</name>
    <name evidence="6" type="ORF">LOM8899_01394</name>
</gene>
<dbReference type="SUPFAM" id="SSF52833">
    <property type="entry name" value="Thioredoxin-like"/>
    <property type="match status" value="1"/>
</dbReference>
<dbReference type="InterPro" id="IPR049299">
    <property type="entry name" value="Thio2_N"/>
</dbReference>
<dbReference type="InterPro" id="IPR013766">
    <property type="entry name" value="Thioredoxin_domain"/>
</dbReference>
<evidence type="ECO:0000256" key="1">
    <source>
        <dbReference type="ARBA" id="ARBA00022448"/>
    </source>
</evidence>
<dbReference type="PRINTS" id="PR00421">
    <property type="entry name" value="THIOREDOXIN"/>
</dbReference>
<keyword evidence="2" id="KW-0249">Electron transport</keyword>
<dbReference type="Pfam" id="PF00085">
    <property type="entry name" value="Thioredoxin"/>
    <property type="match status" value="1"/>
</dbReference>
<dbReference type="InterPro" id="IPR036249">
    <property type="entry name" value="Thioredoxin-like_sf"/>
</dbReference>
<dbReference type="Pfam" id="PF21352">
    <property type="entry name" value="Zn_ribbon_Thio2"/>
    <property type="match status" value="1"/>
</dbReference>
<keyword evidence="4" id="KW-0676">Redox-active center</keyword>
<keyword evidence="6" id="KW-0560">Oxidoreductase</keyword>
<dbReference type="Gene3D" id="2.30.30.380">
    <property type="entry name" value="Zn-finger domain of Sec23/24"/>
    <property type="match status" value="1"/>
</dbReference>
<sequence>MNVKLLCLACAQANRVPEQRLLQSPKCGRCGAPLIADQPTDISFDTLQKAARTDDLPLIVDFWAAWCGPCRMMAPEFAKAAMGMKGRARFAKLDTEAFPQAGARYDIRGIPLLIAFAGGRESKRQAGMMPSEGITKWVESQLSP</sequence>
<feature type="domain" description="Thioredoxin" evidence="5">
    <location>
        <begin position="28"/>
        <end position="143"/>
    </location>
</feature>
<evidence type="ECO:0000313" key="6">
    <source>
        <dbReference type="EMBL" id="SMY07261.1"/>
    </source>
</evidence>
<dbReference type="RefSeq" id="WP_093991479.1">
    <property type="nucleotide sequence ID" value="NZ_FXZK01000002.1"/>
</dbReference>
<dbReference type="OrthoDB" id="9790390at2"/>
<dbReference type="PANTHER" id="PTHR45663">
    <property type="entry name" value="GEO12009P1"/>
    <property type="match status" value="1"/>
</dbReference>
<organism evidence="6 7">
    <name type="scientific">Flavimaricola marinus</name>
    <dbReference type="NCBI Taxonomy" id="1819565"/>
    <lineage>
        <taxon>Bacteria</taxon>
        <taxon>Pseudomonadati</taxon>
        <taxon>Pseudomonadota</taxon>
        <taxon>Alphaproteobacteria</taxon>
        <taxon>Rhodobacterales</taxon>
        <taxon>Paracoccaceae</taxon>
        <taxon>Flavimaricola</taxon>
    </lineage>
</organism>
<keyword evidence="7" id="KW-1185">Reference proteome</keyword>
<name>A0A238LCB5_9RHOB</name>
<dbReference type="Proteomes" id="UP000201613">
    <property type="component" value="Unassembled WGS sequence"/>
</dbReference>
<evidence type="ECO:0000313" key="7">
    <source>
        <dbReference type="Proteomes" id="UP000201613"/>
    </source>
</evidence>
<dbReference type="EC" id="1.8.1.8" evidence="6"/>
<dbReference type="GO" id="GO:0005737">
    <property type="term" value="C:cytoplasm"/>
    <property type="evidence" value="ECO:0007669"/>
    <property type="project" value="TreeGrafter"/>
</dbReference>
<keyword evidence="3" id="KW-1015">Disulfide bond</keyword>
<dbReference type="PANTHER" id="PTHR45663:SF11">
    <property type="entry name" value="GEO12009P1"/>
    <property type="match status" value="1"/>
</dbReference>
<reference evidence="6 7" key="1">
    <citation type="submission" date="2017-05" db="EMBL/GenBank/DDBJ databases">
        <authorList>
            <person name="Song R."/>
            <person name="Chenine A.L."/>
            <person name="Ruprecht R.M."/>
        </authorList>
    </citation>
    <scope>NUCLEOTIDE SEQUENCE [LARGE SCALE GENOMIC DNA]</scope>
    <source>
        <strain evidence="6 7">CECT 8899</strain>
    </source>
</reference>
<keyword evidence="1" id="KW-0813">Transport</keyword>
<accession>A0A238LCB5</accession>
<evidence type="ECO:0000256" key="4">
    <source>
        <dbReference type="ARBA" id="ARBA00023284"/>
    </source>
</evidence>
<dbReference type="PROSITE" id="PS51352">
    <property type="entry name" value="THIOREDOXIN_2"/>
    <property type="match status" value="1"/>
</dbReference>
<evidence type="ECO:0000259" key="5">
    <source>
        <dbReference type="PROSITE" id="PS51352"/>
    </source>
</evidence>